<dbReference type="GO" id="GO:0008745">
    <property type="term" value="F:N-acetylmuramoyl-L-alanine amidase activity"/>
    <property type="evidence" value="ECO:0007669"/>
    <property type="project" value="InterPro"/>
</dbReference>
<organism evidence="4 5">
    <name type="scientific">Desulfofundulus kuznetsovii (strain DSM 6115 / VKM B-1805 / 17)</name>
    <name type="common">Desulfotomaculum kuznetsovii</name>
    <dbReference type="NCBI Taxonomy" id="760568"/>
    <lineage>
        <taxon>Bacteria</taxon>
        <taxon>Bacillati</taxon>
        <taxon>Bacillota</taxon>
        <taxon>Clostridia</taxon>
        <taxon>Eubacteriales</taxon>
        <taxon>Peptococcaceae</taxon>
        <taxon>Desulfofundulus</taxon>
    </lineage>
</organism>
<sequence length="207" mass="22742">MQIAETNLAFRKTPARRSKTHFLVLHHADASRCTVYDVHQWHLNKGWAGCGYHFFVSKDGRVYRGRPIDTVGAHCPGHNASSIGICCEGNYEQEHMPPAQWRALLELVAYLKRIYPGVRVAGHRDLYPTACPGRYFPLEEIKAGRGPAGTAGTSGASGQDGVRIQVGGREFEGTLVNGQVFGPVRAICEALGRQVSWNEAGRVVMVK</sequence>
<feature type="domain" description="N-acetylmuramoyl-L-alanine amidase" evidence="2">
    <location>
        <begin position="8"/>
        <end position="133"/>
    </location>
</feature>
<dbReference type="InterPro" id="IPR006619">
    <property type="entry name" value="PGRP_domain_met/bac"/>
</dbReference>
<dbReference type="InterPro" id="IPR002502">
    <property type="entry name" value="Amidase_domain"/>
</dbReference>
<gene>
    <name evidence="4" type="ordered locus">Desku_1088</name>
</gene>
<dbReference type="SMART" id="SM00644">
    <property type="entry name" value="Ami_2"/>
    <property type="match status" value="1"/>
</dbReference>
<evidence type="ECO:0000313" key="5">
    <source>
        <dbReference type="Proteomes" id="UP000009229"/>
    </source>
</evidence>
<dbReference type="SMART" id="SM00701">
    <property type="entry name" value="PGRP"/>
    <property type="match status" value="1"/>
</dbReference>
<evidence type="ECO:0000256" key="1">
    <source>
        <dbReference type="ARBA" id="ARBA00007553"/>
    </source>
</evidence>
<dbReference type="InterPro" id="IPR015510">
    <property type="entry name" value="PGRP"/>
</dbReference>
<dbReference type="SUPFAM" id="SSF55846">
    <property type="entry name" value="N-acetylmuramoyl-L-alanine amidase-like"/>
    <property type="match status" value="1"/>
</dbReference>
<dbReference type="Gene3D" id="3.40.80.10">
    <property type="entry name" value="Peptidoglycan recognition protein-like"/>
    <property type="match status" value="1"/>
</dbReference>
<dbReference type="EMBL" id="CP002770">
    <property type="protein sequence ID" value="AEG14675.1"/>
    <property type="molecule type" value="Genomic_DNA"/>
</dbReference>
<dbReference type="Proteomes" id="UP000009229">
    <property type="component" value="Chromosome"/>
</dbReference>
<protein>
    <submittedName>
        <fullName evidence="4">N-acetylmuramoyl-L-alanine amidase family 2</fullName>
    </submittedName>
</protein>
<feature type="domain" description="Peptidoglycan recognition protein family" evidence="3">
    <location>
        <begin position="14"/>
        <end position="127"/>
    </location>
</feature>
<dbReference type="Pfam" id="PF01510">
    <property type="entry name" value="Amidase_2"/>
    <property type="match status" value="1"/>
</dbReference>
<evidence type="ECO:0000259" key="3">
    <source>
        <dbReference type="SMART" id="SM00701"/>
    </source>
</evidence>
<accession>A0AAU8PBI8</accession>
<dbReference type="GO" id="GO:0009253">
    <property type="term" value="P:peptidoglycan catabolic process"/>
    <property type="evidence" value="ECO:0007669"/>
    <property type="project" value="InterPro"/>
</dbReference>
<dbReference type="InterPro" id="IPR036505">
    <property type="entry name" value="Amidase/PGRP_sf"/>
</dbReference>
<dbReference type="CDD" id="cd06583">
    <property type="entry name" value="PGRP"/>
    <property type="match status" value="1"/>
</dbReference>
<proteinExistence type="inferred from homology"/>
<keyword evidence="5" id="KW-1185">Reference proteome</keyword>
<dbReference type="GO" id="GO:0008270">
    <property type="term" value="F:zinc ion binding"/>
    <property type="evidence" value="ECO:0007669"/>
    <property type="project" value="InterPro"/>
</dbReference>
<comment type="similarity">
    <text evidence="1">Belongs to the N-acetylmuramoyl-L-alanine amidase 2 family.</text>
</comment>
<dbReference type="PANTHER" id="PTHR11022:SF41">
    <property type="entry name" value="PEPTIDOGLYCAN-RECOGNITION PROTEIN LC-RELATED"/>
    <property type="match status" value="1"/>
</dbReference>
<dbReference type="RefSeq" id="WP_013822190.1">
    <property type="nucleotide sequence ID" value="NC_015573.1"/>
</dbReference>
<dbReference type="AlphaFoldDB" id="A0AAU8PBI8"/>
<dbReference type="PANTHER" id="PTHR11022">
    <property type="entry name" value="PEPTIDOGLYCAN RECOGNITION PROTEIN"/>
    <property type="match status" value="1"/>
</dbReference>
<evidence type="ECO:0000259" key="2">
    <source>
        <dbReference type="SMART" id="SM00644"/>
    </source>
</evidence>
<reference evidence="5" key="1">
    <citation type="submission" date="2011-05" db="EMBL/GenBank/DDBJ databases">
        <title>Complete sequence of Desulfotomaculum kuznetsovii DSM 6115.</title>
        <authorList>
            <person name="Lucas S."/>
            <person name="Han J."/>
            <person name="Lapidus A."/>
            <person name="Cheng J.-F."/>
            <person name="Goodwin L."/>
            <person name="Pitluck S."/>
            <person name="Peters L."/>
            <person name="Mikhailova N."/>
            <person name="Lu M."/>
            <person name="Saunders E."/>
            <person name="Han C."/>
            <person name="Tapia R."/>
            <person name="Land M."/>
            <person name="Hauser L."/>
            <person name="Kyrpides N."/>
            <person name="Ivanova N."/>
            <person name="Pagani I."/>
            <person name="Nazina T."/>
            <person name="Ivanova A."/>
            <person name="Parshina S."/>
            <person name="Kuever J."/>
            <person name="Muyzer G."/>
            <person name="Plugge C."/>
            <person name="Stams A."/>
            <person name="Woyke T."/>
        </authorList>
    </citation>
    <scope>NUCLEOTIDE SEQUENCE [LARGE SCALE GENOMIC DNA]</scope>
    <source>
        <strain evidence="5">DSM 6115 / VKM B-1805 / 17</strain>
    </source>
</reference>
<dbReference type="KEGG" id="dku:Desku_1088"/>
<evidence type="ECO:0000313" key="4">
    <source>
        <dbReference type="EMBL" id="AEG14675.1"/>
    </source>
</evidence>
<name>A0AAU8PBI8_DESK7</name>